<gene>
    <name evidence="1" type="ORF">KOR34_14130</name>
</gene>
<dbReference type="PANTHER" id="PTHR37489">
    <property type="entry name" value="DUF3500 DOMAIN-CONTAINING PROTEIN"/>
    <property type="match status" value="1"/>
</dbReference>
<dbReference type="Proteomes" id="UP000316714">
    <property type="component" value="Unassembled WGS sequence"/>
</dbReference>
<dbReference type="Pfam" id="PF12006">
    <property type="entry name" value="DUF3500"/>
    <property type="match status" value="1"/>
</dbReference>
<dbReference type="RefSeq" id="WP_197531204.1">
    <property type="nucleotide sequence ID" value="NZ_SIHJ01000001.1"/>
</dbReference>
<dbReference type="EMBL" id="SIHJ01000001">
    <property type="protein sequence ID" value="TWT36507.1"/>
    <property type="molecule type" value="Genomic_DNA"/>
</dbReference>
<organism evidence="1 2">
    <name type="scientific">Posidoniimonas corsicana</name>
    <dbReference type="NCBI Taxonomy" id="1938618"/>
    <lineage>
        <taxon>Bacteria</taxon>
        <taxon>Pseudomonadati</taxon>
        <taxon>Planctomycetota</taxon>
        <taxon>Planctomycetia</taxon>
        <taxon>Pirellulales</taxon>
        <taxon>Lacipirellulaceae</taxon>
        <taxon>Posidoniimonas</taxon>
    </lineage>
</organism>
<name>A0A5C5VF01_9BACT</name>
<evidence type="ECO:0000313" key="1">
    <source>
        <dbReference type="EMBL" id="TWT36507.1"/>
    </source>
</evidence>
<accession>A0A5C5VF01</accession>
<dbReference type="PANTHER" id="PTHR37489:SF1">
    <property type="entry name" value="DUF3500 DOMAIN-CONTAINING PROTEIN"/>
    <property type="match status" value="1"/>
</dbReference>
<dbReference type="InterPro" id="IPR021889">
    <property type="entry name" value="DUF3500"/>
</dbReference>
<dbReference type="AlphaFoldDB" id="A0A5C5VF01"/>
<sequence>MHHLLHSTYATLVGLCLIGVARAHEHAHHDAPSTQLEVNEQMRQAAIDFLAALPPETRGQTTFPFDSAERTGWNFVPMERSGTPLKAMTLEQRRAARRLMRSALSDKGYLKATTIMSLEQVLRLIEADRENVEGIRDQEKYWFGVFGDPAGEGPWGWRVEGHHLSLNFTSDGRLVVSATPLFLGANPHEVRVGPRIGLRALGEEEDNARQLMASLSEEQRDKVIIQPAAPRDVHTLPGAPIDLGAPAGLALADMTPKQQTLLKTLVRDLVQHLRPELANEELRAIEQAGYGKLHFAWAGGLGPDDNHYFRVHGPTLVLEYDNAQGNHSHLVWHSTENDFGLDSLQKHYERHHLPAVAQ</sequence>
<proteinExistence type="predicted"/>
<protein>
    <recommendedName>
        <fullName evidence="3">DUF3500 domain-containing protein</fullName>
    </recommendedName>
</protein>
<comment type="caution">
    <text evidence="1">The sequence shown here is derived from an EMBL/GenBank/DDBJ whole genome shotgun (WGS) entry which is preliminary data.</text>
</comment>
<reference evidence="1 2" key="1">
    <citation type="submission" date="2019-02" db="EMBL/GenBank/DDBJ databases">
        <title>Deep-cultivation of Planctomycetes and their phenomic and genomic characterization uncovers novel biology.</title>
        <authorList>
            <person name="Wiegand S."/>
            <person name="Jogler M."/>
            <person name="Boedeker C."/>
            <person name="Pinto D."/>
            <person name="Vollmers J."/>
            <person name="Rivas-Marin E."/>
            <person name="Kohn T."/>
            <person name="Peeters S.H."/>
            <person name="Heuer A."/>
            <person name="Rast P."/>
            <person name="Oberbeckmann S."/>
            <person name="Bunk B."/>
            <person name="Jeske O."/>
            <person name="Meyerdierks A."/>
            <person name="Storesund J.E."/>
            <person name="Kallscheuer N."/>
            <person name="Luecker S."/>
            <person name="Lage O.M."/>
            <person name="Pohl T."/>
            <person name="Merkel B.J."/>
            <person name="Hornburger P."/>
            <person name="Mueller R.-W."/>
            <person name="Bruemmer F."/>
            <person name="Labrenz M."/>
            <person name="Spormann A.M."/>
            <person name="Op Den Camp H."/>
            <person name="Overmann J."/>
            <person name="Amann R."/>
            <person name="Jetten M.S.M."/>
            <person name="Mascher T."/>
            <person name="Medema M.H."/>
            <person name="Devos D.P."/>
            <person name="Kaster A.-K."/>
            <person name="Ovreas L."/>
            <person name="Rohde M."/>
            <person name="Galperin M.Y."/>
            <person name="Jogler C."/>
        </authorList>
    </citation>
    <scope>NUCLEOTIDE SEQUENCE [LARGE SCALE GENOMIC DNA]</scope>
    <source>
        <strain evidence="1 2">KOR34</strain>
    </source>
</reference>
<keyword evidence="2" id="KW-1185">Reference proteome</keyword>
<evidence type="ECO:0000313" key="2">
    <source>
        <dbReference type="Proteomes" id="UP000316714"/>
    </source>
</evidence>
<evidence type="ECO:0008006" key="3">
    <source>
        <dbReference type="Google" id="ProtNLM"/>
    </source>
</evidence>